<proteinExistence type="predicted"/>
<dbReference type="Gene3D" id="1.10.10.10">
    <property type="entry name" value="Winged helix-like DNA-binding domain superfamily/Winged helix DNA-binding domain"/>
    <property type="match status" value="1"/>
</dbReference>
<dbReference type="SUPFAM" id="SSF46785">
    <property type="entry name" value="Winged helix' DNA-binding domain"/>
    <property type="match status" value="1"/>
</dbReference>
<protein>
    <submittedName>
        <fullName evidence="2">MarR family transcriptional regulator</fullName>
    </submittedName>
</protein>
<dbReference type="SMART" id="SM00347">
    <property type="entry name" value="HTH_MARR"/>
    <property type="match status" value="1"/>
</dbReference>
<dbReference type="Pfam" id="PF01047">
    <property type="entry name" value="MarR"/>
    <property type="match status" value="1"/>
</dbReference>
<dbReference type="AlphaFoldDB" id="A0A076PTL4"/>
<dbReference type="KEGG" id="ctes:O987_24980"/>
<gene>
    <name evidence="2" type="ORF">O987_24980</name>
</gene>
<reference evidence="2 3" key="1">
    <citation type="journal article" date="2014" name="Genome Announc.">
        <title>Complete Genome Sequence of Polychlorinated Biphenyl Degrader Comamonas testosteroni TK102 (NBRC 109938).</title>
        <authorList>
            <person name="Fukuda K."/>
            <person name="Hosoyama A."/>
            <person name="Tsuchikane K."/>
            <person name="Ohji S."/>
            <person name="Yamazoe A."/>
            <person name="Fujita N."/>
            <person name="Shintani M."/>
            <person name="Kimbara K."/>
        </authorList>
    </citation>
    <scope>NUCLEOTIDE SEQUENCE [LARGE SCALE GENOMIC DNA]</scope>
    <source>
        <strain evidence="2">TK102</strain>
    </source>
</reference>
<evidence type="ECO:0000259" key="1">
    <source>
        <dbReference type="PROSITE" id="PS50995"/>
    </source>
</evidence>
<dbReference type="InterPro" id="IPR039422">
    <property type="entry name" value="MarR/SlyA-like"/>
</dbReference>
<name>A0A076PTL4_COMTE</name>
<dbReference type="PANTHER" id="PTHR33164:SF95">
    <property type="entry name" value="TRANSCRIPTIONAL REGULATOR"/>
    <property type="match status" value="1"/>
</dbReference>
<dbReference type="InterPro" id="IPR036390">
    <property type="entry name" value="WH_DNA-bd_sf"/>
</dbReference>
<dbReference type="HOGENOM" id="CLU_083287_4_0_4"/>
<evidence type="ECO:0000313" key="2">
    <source>
        <dbReference type="EMBL" id="AIJ49068.1"/>
    </source>
</evidence>
<dbReference type="PRINTS" id="PR00598">
    <property type="entry name" value="HTHMARR"/>
</dbReference>
<dbReference type="EMBL" id="CP006704">
    <property type="protein sequence ID" value="AIJ49068.1"/>
    <property type="molecule type" value="Genomic_DNA"/>
</dbReference>
<dbReference type="GO" id="GO:0003700">
    <property type="term" value="F:DNA-binding transcription factor activity"/>
    <property type="evidence" value="ECO:0007669"/>
    <property type="project" value="InterPro"/>
</dbReference>
<organism evidence="2 3">
    <name type="scientific">Comamonas testosteroni TK102</name>
    <dbReference type="NCBI Taxonomy" id="1392005"/>
    <lineage>
        <taxon>Bacteria</taxon>
        <taxon>Pseudomonadati</taxon>
        <taxon>Pseudomonadota</taxon>
        <taxon>Betaproteobacteria</taxon>
        <taxon>Burkholderiales</taxon>
        <taxon>Comamonadaceae</taxon>
        <taxon>Comamonas</taxon>
    </lineage>
</organism>
<dbReference type="InterPro" id="IPR000835">
    <property type="entry name" value="HTH_MarR-typ"/>
</dbReference>
<dbReference type="Proteomes" id="UP000028782">
    <property type="component" value="Chromosome"/>
</dbReference>
<dbReference type="PROSITE" id="PS50995">
    <property type="entry name" value="HTH_MARR_2"/>
    <property type="match status" value="1"/>
</dbReference>
<accession>A0A076PTL4</accession>
<dbReference type="RefSeq" id="WP_003051093.1">
    <property type="nucleotide sequence ID" value="NZ_CP006704.1"/>
</dbReference>
<dbReference type="InterPro" id="IPR036388">
    <property type="entry name" value="WH-like_DNA-bd_sf"/>
</dbReference>
<dbReference type="PANTHER" id="PTHR33164">
    <property type="entry name" value="TRANSCRIPTIONAL REGULATOR, MARR FAMILY"/>
    <property type="match status" value="1"/>
</dbReference>
<dbReference type="GO" id="GO:0006950">
    <property type="term" value="P:response to stress"/>
    <property type="evidence" value="ECO:0007669"/>
    <property type="project" value="TreeGrafter"/>
</dbReference>
<evidence type="ECO:0000313" key="3">
    <source>
        <dbReference type="Proteomes" id="UP000028782"/>
    </source>
</evidence>
<sequence>MESPTTPNPLSLDLYDQPGHLIRRAQQIAALLFREVLGPDVTPVQYAILRMLQESPGIDQVTLARLVALDNSTTADIAARLESKGWIHRELLPRRQRRLSLTTEGEAMLAAFVPNVYELQQRMLSALEPEEQAEFKRLLRKFVQLHDSTEAGEQAVING</sequence>
<feature type="domain" description="HTH marR-type" evidence="1">
    <location>
        <begin position="18"/>
        <end position="144"/>
    </location>
</feature>